<keyword evidence="2" id="KW-1185">Reference proteome</keyword>
<proteinExistence type="predicted"/>
<sequence>MAEFPNDRQKLTAQTGTIQGSPVARTWLQTIVVTPPGEPLISYKQILYGATRLDLFDVRDHLPPKAQIKRRTSIVFSCMLDPQFDLGVPPTDAAH</sequence>
<accession>A0ABM5RXK0</accession>
<organism evidence="1 2">
    <name type="scientific">Pandoraea pulmonicola</name>
    <dbReference type="NCBI Taxonomy" id="93221"/>
    <lineage>
        <taxon>Bacteria</taxon>
        <taxon>Pseudomonadati</taxon>
        <taxon>Pseudomonadota</taxon>
        <taxon>Betaproteobacteria</taxon>
        <taxon>Burkholderiales</taxon>
        <taxon>Burkholderiaceae</taxon>
        <taxon>Pandoraea</taxon>
    </lineage>
</organism>
<dbReference type="EMBL" id="CP010310">
    <property type="protein sequence ID" value="AJC20172.1"/>
    <property type="molecule type" value="Genomic_DNA"/>
</dbReference>
<dbReference type="Proteomes" id="UP000035086">
    <property type="component" value="Chromosome"/>
</dbReference>
<gene>
    <name evidence="1" type="ORF">RO07_06345</name>
</gene>
<reference evidence="1" key="1">
    <citation type="submission" date="2016-11" db="EMBL/GenBank/DDBJ databases">
        <title>Complete Genome Sequencing of Pandoraea pulmonicola DSM 16583.</title>
        <authorList>
            <person name="Chan K.-G."/>
        </authorList>
    </citation>
    <scope>NUCLEOTIDE SEQUENCE</scope>
    <source>
        <strain evidence="1">DSM 16583</strain>
    </source>
</reference>
<name>A0ABM5RXK0_PANPU</name>
<evidence type="ECO:0000313" key="1">
    <source>
        <dbReference type="EMBL" id="AJC20172.1"/>
    </source>
</evidence>
<evidence type="ECO:0000313" key="2">
    <source>
        <dbReference type="Proteomes" id="UP000035086"/>
    </source>
</evidence>
<protein>
    <submittedName>
        <fullName evidence="1">Uncharacterized protein</fullName>
    </submittedName>
</protein>